<dbReference type="OrthoDB" id="1799525at2"/>
<dbReference type="STRING" id="1121419.SAMN05443529_12914"/>
<proteinExistence type="predicted"/>
<protein>
    <submittedName>
        <fullName evidence="2">Uncharacterized protein</fullName>
    </submittedName>
</protein>
<accession>A0A1G8IL84</accession>
<keyword evidence="1" id="KW-0472">Membrane</keyword>
<reference evidence="3" key="1">
    <citation type="submission" date="2016-10" db="EMBL/GenBank/DDBJ databases">
        <authorList>
            <person name="Varghese N."/>
            <person name="Submissions S."/>
        </authorList>
    </citation>
    <scope>NUCLEOTIDE SEQUENCE [LARGE SCALE GENOMIC DNA]</scope>
    <source>
        <strain evidence="3">DSM 8344</strain>
    </source>
</reference>
<keyword evidence="1" id="KW-0812">Transmembrane</keyword>
<organism evidence="2 3">
    <name type="scientific">Desulfosporosinus hippei DSM 8344</name>
    <dbReference type="NCBI Taxonomy" id="1121419"/>
    <lineage>
        <taxon>Bacteria</taxon>
        <taxon>Bacillati</taxon>
        <taxon>Bacillota</taxon>
        <taxon>Clostridia</taxon>
        <taxon>Eubacteriales</taxon>
        <taxon>Desulfitobacteriaceae</taxon>
        <taxon>Desulfosporosinus</taxon>
    </lineage>
</organism>
<keyword evidence="1" id="KW-1133">Transmembrane helix</keyword>
<keyword evidence="3" id="KW-1185">Reference proteome</keyword>
<gene>
    <name evidence="2" type="ORF">SAMN05443529_12914</name>
</gene>
<dbReference type="Proteomes" id="UP000198656">
    <property type="component" value="Unassembled WGS sequence"/>
</dbReference>
<evidence type="ECO:0000313" key="3">
    <source>
        <dbReference type="Proteomes" id="UP000198656"/>
    </source>
</evidence>
<sequence length="67" mass="7778">MGDRIIIDYQLLLFLAFTLGSFTFVGFIVHMMVKASQFLKSKALNDKEVLQKMDELIKLLQQSQKRV</sequence>
<dbReference type="AlphaFoldDB" id="A0A1G8IL84"/>
<dbReference type="RefSeq" id="WP_092335284.1">
    <property type="nucleotide sequence ID" value="NZ_FNCP01000029.1"/>
</dbReference>
<feature type="transmembrane region" description="Helical" evidence="1">
    <location>
        <begin position="12"/>
        <end position="33"/>
    </location>
</feature>
<dbReference type="EMBL" id="FNCP01000029">
    <property type="protein sequence ID" value="SDI19537.1"/>
    <property type="molecule type" value="Genomic_DNA"/>
</dbReference>
<name>A0A1G8IL84_9FIRM</name>
<evidence type="ECO:0000313" key="2">
    <source>
        <dbReference type="EMBL" id="SDI19537.1"/>
    </source>
</evidence>
<evidence type="ECO:0000256" key="1">
    <source>
        <dbReference type="SAM" id="Phobius"/>
    </source>
</evidence>